<dbReference type="AlphaFoldDB" id="A0A1P8EIN0"/>
<dbReference type="KEGG" id="asol:BEN76_08555"/>
<feature type="compositionally biased region" description="Low complexity" evidence="1">
    <location>
        <begin position="47"/>
        <end position="66"/>
    </location>
</feature>
<keyword evidence="2" id="KW-0732">Signal</keyword>
<evidence type="ECO:0000256" key="1">
    <source>
        <dbReference type="SAM" id="MobiDB-lite"/>
    </source>
</evidence>
<dbReference type="EMBL" id="CP016896">
    <property type="protein sequence ID" value="APV36063.1"/>
    <property type="molecule type" value="Genomic_DNA"/>
</dbReference>
<dbReference type="Proteomes" id="UP000185674">
    <property type="component" value="Chromosome"/>
</dbReference>
<protein>
    <submittedName>
        <fullName evidence="3">Uncharacterized protein</fullName>
    </submittedName>
</protein>
<proteinExistence type="predicted"/>
<accession>A0A1P8EIN0</accession>
<dbReference type="RefSeq" id="WP_004935962.1">
    <property type="nucleotide sequence ID" value="NZ_BBNM01000003.1"/>
</dbReference>
<name>A0A1P8EIN0_9GAMM</name>
<dbReference type="Proteomes" id="UP001256400">
    <property type="component" value="Chromosome"/>
</dbReference>
<dbReference type="EMBL" id="CP134206">
    <property type="protein sequence ID" value="WND05521.1"/>
    <property type="molecule type" value="Genomic_DNA"/>
</dbReference>
<feature type="compositionally biased region" description="Basic and acidic residues" evidence="1">
    <location>
        <begin position="25"/>
        <end position="37"/>
    </location>
</feature>
<feature type="region of interest" description="Disordered" evidence="1">
    <location>
        <begin position="22"/>
        <end position="84"/>
    </location>
</feature>
<reference evidence="3 5" key="1">
    <citation type="submission" date="2016-08" db="EMBL/GenBank/DDBJ databases">
        <title>Complete genome sequence of Acinetobacter baylyi strain GFJ2.</title>
        <authorList>
            <person name="Tabata M."/>
            <person name="Kuboki S."/>
            <person name="Gibu N."/>
            <person name="Kinouchi Y."/>
            <person name="Vangnai A."/>
            <person name="Kasai D."/>
            <person name="Fukuda M."/>
        </authorList>
    </citation>
    <scope>NUCLEOTIDE SEQUENCE [LARGE SCALE GENOMIC DNA]</scope>
    <source>
        <strain evidence="3 5">GFJ2</strain>
    </source>
</reference>
<organism evidence="3 5">
    <name type="scientific">Acinetobacter soli</name>
    <dbReference type="NCBI Taxonomy" id="487316"/>
    <lineage>
        <taxon>Bacteria</taxon>
        <taxon>Pseudomonadati</taxon>
        <taxon>Pseudomonadota</taxon>
        <taxon>Gammaproteobacteria</taxon>
        <taxon>Moraxellales</taxon>
        <taxon>Moraxellaceae</taxon>
        <taxon>Acinetobacter</taxon>
    </lineage>
</organism>
<feature type="chain" id="PRO_5043148496" evidence="2">
    <location>
        <begin position="23"/>
        <end position="84"/>
    </location>
</feature>
<evidence type="ECO:0000313" key="3">
    <source>
        <dbReference type="EMBL" id="APV36063.1"/>
    </source>
</evidence>
<dbReference type="GeneID" id="67510505"/>
<evidence type="ECO:0000256" key="2">
    <source>
        <dbReference type="SAM" id="SignalP"/>
    </source>
</evidence>
<evidence type="ECO:0000313" key="5">
    <source>
        <dbReference type="Proteomes" id="UP000185674"/>
    </source>
</evidence>
<gene>
    <name evidence="3" type="ORF">BEN76_08555</name>
    <name evidence="4" type="ORF">RHP80_15305</name>
</gene>
<sequence>MKLVKTLLATTFALTAATTTFAASAHDKHQTKADEKVVVSTQELPDATSSKTSAATQQPAAAQPSTENAAESGNAPIQPAQPAQ</sequence>
<evidence type="ECO:0000313" key="4">
    <source>
        <dbReference type="EMBL" id="WND05521.1"/>
    </source>
</evidence>
<feature type="signal peptide" evidence="2">
    <location>
        <begin position="1"/>
        <end position="22"/>
    </location>
</feature>
<reference evidence="4" key="2">
    <citation type="submission" date="2023-09" db="EMBL/GenBank/DDBJ databases">
        <title>Acinetobacter soli.</title>
        <authorList>
            <person name="Kim B."/>
            <person name="Kim D."/>
            <person name="Park D."/>
        </authorList>
    </citation>
    <scope>NUCLEOTIDE SEQUENCE</scope>
    <source>
        <strain evidence="4">2023.05</strain>
    </source>
</reference>